<geneLocation type="plasmid" evidence="4 5">
    <name>pREB5</name>
</geneLocation>
<feature type="domain" description="DUF3854" evidence="3">
    <location>
        <begin position="480"/>
        <end position="593"/>
    </location>
</feature>
<feature type="region of interest" description="Disordered" evidence="1">
    <location>
        <begin position="1"/>
        <end position="25"/>
    </location>
</feature>
<dbReference type="InterPro" id="IPR014059">
    <property type="entry name" value="TraI/TrwC_relax"/>
</dbReference>
<dbReference type="HOGENOM" id="CLU_417185_0_0_3"/>
<dbReference type="Pfam" id="PF08751">
    <property type="entry name" value="TrwC"/>
    <property type="match status" value="1"/>
</dbReference>
<evidence type="ECO:0000259" key="2">
    <source>
        <dbReference type="Pfam" id="PF08751"/>
    </source>
</evidence>
<gene>
    <name evidence="4" type="ordered locus">AM1_E0071</name>
</gene>
<feature type="domain" description="TrwC relaxase" evidence="2">
    <location>
        <begin position="15"/>
        <end position="287"/>
    </location>
</feature>
<proteinExistence type="predicted"/>
<feature type="region of interest" description="Disordered" evidence="1">
    <location>
        <begin position="62"/>
        <end position="84"/>
    </location>
</feature>
<feature type="region of interest" description="Disordered" evidence="1">
    <location>
        <begin position="439"/>
        <end position="462"/>
    </location>
</feature>
<dbReference type="SUPFAM" id="SSF55464">
    <property type="entry name" value="Origin of replication-binding domain, RBD-like"/>
    <property type="match status" value="1"/>
</dbReference>
<dbReference type="Pfam" id="PF12965">
    <property type="entry name" value="DUF3854"/>
    <property type="match status" value="1"/>
</dbReference>
<evidence type="ECO:0000313" key="5">
    <source>
        <dbReference type="Proteomes" id="UP000000268"/>
    </source>
</evidence>
<protein>
    <submittedName>
        <fullName evidence="4">TrwC protein, putative</fullName>
    </submittedName>
</protein>
<dbReference type="EMBL" id="CP000842">
    <property type="protein sequence ID" value="ABW32841.1"/>
    <property type="molecule type" value="Genomic_DNA"/>
</dbReference>
<organism evidence="4 5">
    <name type="scientific">Acaryochloris marina (strain MBIC 11017)</name>
    <dbReference type="NCBI Taxonomy" id="329726"/>
    <lineage>
        <taxon>Bacteria</taxon>
        <taxon>Bacillati</taxon>
        <taxon>Cyanobacteriota</taxon>
        <taxon>Cyanophyceae</taxon>
        <taxon>Acaryochloridales</taxon>
        <taxon>Acaryochloridaceae</taxon>
        <taxon>Acaryochloris</taxon>
    </lineage>
</organism>
<dbReference type="RefSeq" id="WP_012168010.1">
    <property type="nucleotide sequence ID" value="NC_009930.1"/>
</dbReference>
<dbReference type="InterPro" id="IPR024385">
    <property type="entry name" value="DUF3854"/>
</dbReference>
<name>A8ZPA5_ACAM1</name>
<keyword evidence="5" id="KW-1185">Reference proteome</keyword>
<keyword evidence="4" id="KW-0614">Plasmid</keyword>
<dbReference type="OrthoDB" id="1634048at2"/>
<feature type="compositionally biased region" description="Basic and acidic residues" evidence="1">
    <location>
        <begin position="447"/>
        <end position="459"/>
    </location>
</feature>
<accession>A8ZPA5</accession>
<reference evidence="4 5" key="1">
    <citation type="journal article" date="2008" name="Proc. Natl. Acad. Sci. U.S.A.">
        <title>Niche adaptation and genome expansion in the chlorophyll d-producing cyanobacterium Acaryochloris marina.</title>
        <authorList>
            <person name="Swingley W.D."/>
            <person name="Chen M."/>
            <person name="Cheung P.C."/>
            <person name="Conrad A.L."/>
            <person name="Dejesa L.C."/>
            <person name="Hao J."/>
            <person name="Honchak B.M."/>
            <person name="Karbach L.E."/>
            <person name="Kurdoglu A."/>
            <person name="Lahiri S."/>
            <person name="Mastrian S.D."/>
            <person name="Miyashita H."/>
            <person name="Page L."/>
            <person name="Ramakrishna P."/>
            <person name="Satoh S."/>
            <person name="Sattley W.M."/>
            <person name="Shimada Y."/>
            <person name="Taylor H.L."/>
            <person name="Tomo T."/>
            <person name="Tsuchiya T."/>
            <person name="Wang Z.T."/>
            <person name="Raymond J."/>
            <person name="Mimuro M."/>
            <person name="Blankenship R.E."/>
            <person name="Touchman J.W."/>
        </authorList>
    </citation>
    <scope>NUCLEOTIDE SEQUENCE [LARGE SCALE GENOMIC DNA]</scope>
    <source>
        <strain evidence="5">MBIC 11017</strain>
        <plasmid evidence="5">Plasmid pREB5</plasmid>
    </source>
</reference>
<dbReference type="NCBIfam" id="TIGR02686">
    <property type="entry name" value="relax_trwC"/>
    <property type="match status" value="1"/>
</dbReference>
<dbReference type="InterPro" id="IPR014862">
    <property type="entry name" value="TrwC"/>
</dbReference>
<sequence length="657" mass="73970">MISNSKVSGRGLGHYHAREDGQEAPGHWIGQGAKELGLNGEVKRADLEAVAHGTAPNGMRLKAKRSQWRQGSYRNGHRAGTDATFSPPKSVSIIGLVGGDKRVIEAHEHAVLDTLKEIEETCSIAKIRTGGIRRNEVTGKLIIAKFDHRTTRPNDQGIPMPQIHTHSLIFNSTKCKDGKWRSLENWKFFRTDKKRLRRHYINGLGERLKEIGYRIKSERDGLHFQVEGITRSQELAYSERTKEIERELGESANGVRYKKGRFAALKTRNPKVPFEHERVHKQWKEMAYREGIAFDRVPGLVRTPKEIPLPTRVRLELKCLQISHRIKAQVSRVHEVWDKTHGKVDISHYSDADLMKLLQPKHLSDKHWNELVVESSIEPAIASASFETVPGEDAVELVLGKKLESLGGYAQQYVTKSVEGLLDSYKHLEDGGLWCPGSGEYGQLKPESPRKDEKGKTIKYENPPGVPLGVMLPEGPGIDWDEIRRNVNVPVGITEGKKKAASASSRGLNTIALSGMNGGLKNGDLRDDLKGFDWKGRKVYLVLDKDPSHKLKTLRDGARELYKLGAMLDYYGADVVIGTIPGKLKEKVGLDDHFSKGRTLADLRWRSVDDFGLNSPYLTQKYRNHNKERMERGYSAYDNPIVREDGTRNDLDFGLGR</sequence>
<evidence type="ECO:0000259" key="3">
    <source>
        <dbReference type="Pfam" id="PF12965"/>
    </source>
</evidence>
<evidence type="ECO:0000313" key="4">
    <source>
        <dbReference type="EMBL" id="ABW32841.1"/>
    </source>
</evidence>
<dbReference type="AlphaFoldDB" id="A8ZPA5"/>
<dbReference type="Proteomes" id="UP000000268">
    <property type="component" value="Plasmid pREB5"/>
</dbReference>
<dbReference type="KEGG" id="amr:AM1_E0071"/>
<evidence type="ECO:0000256" key="1">
    <source>
        <dbReference type="SAM" id="MobiDB-lite"/>
    </source>
</evidence>
<dbReference type="NCBIfam" id="NF041492">
    <property type="entry name" value="MobF"/>
    <property type="match status" value="1"/>
</dbReference>